<gene>
    <name evidence="2" type="ORF">BCR34DRAFT_603200</name>
</gene>
<evidence type="ECO:0000256" key="1">
    <source>
        <dbReference type="SAM" id="MobiDB-lite"/>
    </source>
</evidence>
<feature type="region of interest" description="Disordered" evidence="1">
    <location>
        <begin position="88"/>
        <end position="110"/>
    </location>
</feature>
<feature type="region of interest" description="Disordered" evidence="1">
    <location>
        <begin position="585"/>
        <end position="657"/>
    </location>
</feature>
<feature type="compositionally biased region" description="Low complexity" evidence="1">
    <location>
        <begin position="546"/>
        <end position="568"/>
    </location>
</feature>
<dbReference type="AlphaFoldDB" id="A0A1Y1ZFB7"/>
<feature type="region of interest" description="Disordered" evidence="1">
    <location>
        <begin position="393"/>
        <end position="436"/>
    </location>
</feature>
<feature type="compositionally biased region" description="Acidic residues" evidence="1">
    <location>
        <begin position="515"/>
        <end position="544"/>
    </location>
</feature>
<sequence>MAASGTVLDILEDRDLNLQDVVGNVRPFPTIVPYEDYTSNVIVYKLDMSHEMFLGLAQHVTAKLAKEGGQESWTWLVQWEVEKPVPIPQPNFAPGSKRPRIEGAAPSPPPKLQYAVARPEPPPRPKPRAPMITGVGARRLDPDLLQEEGILRILIDIVQASDRILPNLVEFLYRQIDFYEGDGTALKCALHQEIPSLWDFENHPLDIPLKDSVDEKKDQIKPDVSDFEEEIEQSERLQYQEKRFGIQPPKLQLTITPLINIPKDLHKRNQYYAACFQSRQRAIYLLLEAGITIQQINNYVRKQKTHPKETSVEGNGNGLNNYFKNQPFAKEQFLYNEKMRAMRKKWTETAISTTLDREARYASRMAAIEASIATTPGFPPRNLSDHLVVPAPLIPPTPRQWTTPSTASRIRDDAGDPPPPRISTAAPPPPQDGLSDADIRSYLTRLSADQLHNMMAIVAGQQGTANNFITPQGLVASAMQTAGASAASASVSGPSGNLGAFQGSDPIDAFNADSQSEDSDDDDDDEMDEDFEEDKSHENEDEDGIPATTFPPQAPQQQHPQTSSAPSPGFQSLSFTSLFIQSFAANAPSPHPTTLPTSEGNNAPSGAGQTHISTVPSITVQPPHPPADISRNVHGSSSLPAPGISRKAPAPLALPPTPSSTLTHLASLMAPKPPTPMGIPILIYFPKILSSSVPDSDRTDAVLLGYIPPGPGTEIRIERAVFLPIDLWNRVRAKVKEGLYEVLETYPAPIGPLTPRIQYTPGKSNMLSSPFGRSPVKKRQVTPHELAYDKLLQAYLLMSSTQDREKELTKRWICSDESMREGNVGRGSVWEGWGVWIDRDVEMEENEREGALVRFALGRGAAEREIKDWETRRAIDEVMELDDEGEGGEICDDF</sequence>
<dbReference type="Proteomes" id="UP000193144">
    <property type="component" value="Unassembled WGS sequence"/>
</dbReference>
<protein>
    <submittedName>
        <fullName evidence="2">Uncharacterized protein</fullName>
    </submittedName>
</protein>
<feature type="region of interest" description="Disordered" evidence="1">
    <location>
        <begin position="487"/>
        <end position="571"/>
    </location>
</feature>
<proteinExistence type="predicted"/>
<comment type="caution">
    <text evidence="2">The sequence shown here is derived from an EMBL/GenBank/DDBJ whole genome shotgun (WGS) entry which is preliminary data.</text>
</comment>
<feature type="compositionally biased region" description="Pro residues" evidence="1">
    <location>
        <begin position="416"/>
        <end position="431"/>
    </location>
</feature>
<feature type="compositionally biased region" description="Polar residues" evidence="1">
    <location>
        <begin position="592"/>
        <end position="620"/>
    </location>
</feature>
<reference evidence="2 3" key="1">
    <citation type="submission" date="2016-07" db="EMBL/GenBank/DDBJ databases">
        <title>Pervasive Adenine N6-methylation of Active Genes in Fungi.</title>
        <authorList>
            <consortium name="DOE Joint Genome Institute"/>
            <person name="Mondo S.J."/>
            <person name="Dannebaum R.O."/>
            <person name="Kuo R.C."/>
            <person name="Labutti K."/>
            <person name="Haridas S."/>
            <person name="Kuo A."/>
            <person name="Salamov A."/>
            <person name="Ahrendt S.R."/>
            <person name="Lipzen A."/>
            <person name="Sullivan W."/>
            <person name="Andreopoulos W.B."/>
            <person name="Clum A."/>
            <person name="Lindquist E."/>
            <person name="Daum C."/>
            <person name="Ramamoorthy G.K."/>
            <person name="Gryganskyi A."/>
            <person name="Culley D."/>
            <person name="Magnuson J.K."/>
            <person name="James T.Y."/>
            <person name="O'Malley M.A."/>
            <person name="Stajich J.E."/>
            <person name="Spatafora J.W."/>
            <person name="Visel A."/>
            <person name="Grigoriev I.V."/>
        </authorList>
    </citation>
    <scope>NUCLEOTIDE SEQUENCE [LARGE SCALE GENOMIC DNA]</scope>
    <source>
        <strain evidence="2 3">CBS 115471</strain>
    </source>
</reference>
<keyword evidence="3" id="KW-1185">Reference proteome</keyword>
<evidence type="ECO:0000313" key="2">
    <source>
        <dbReference type="EMBL" id="ORY08916.1"/>
    </source>
</evidence>
<dbReference type="EMBL" id="MCFA01000093">
    <property type="protein sequence ID" value="ORY08916.1"/>
    <property type="molecule type" value="Genomic_DNA"/>
</dbReference>
<dbReference type="PANTHER" id="PTHR48125:SF10">
    <property type="entry name" value="OS12G0136300 PROTEIN"/>
    <property type="match status" value="1"/>
</dbReference>
<evidence type="ECO:0000313" key="3">
    <source>
        <dbReference type="Proteomes" id="UP000193144"/>
    </source>
</evidence>
<name>A0A1Y1ZFB7_9PLEO</name>
<feature type="compositionally biased region" description="Polar residues" evidence="1">
    <location>
        <begin position="399"/>
        <end position="408"/>
    </location>
</feature>
<organism evidence="2 3">
    <name type="scientific">Clohesyomyces aquaticus</name>
    <dbReference type="NCBI Taxonomy" id="1231657"/>
    <lineage>
        <taxon>Eukaryota</taxon>
        <taxon>Fungi</taxon>
        <taxon>Dikarya</taxon>
        <taxon>Ascomycota</taxon>
        <taxon>Pezizomycotina</taxon>
        <taxon>Dothideomycetes</taxon>
        <taxon>Pleosporomycetidae</taxon>
        <taxon>Pleosporales</taxon>
        <taxon>Lindgomycetaceae</taxon>
        <taxon>Clohesyomyces</taxon>
    </lineage>
</organism>
<dbReference type="OrthoDB" id="3787206at2759"/>
<dbReference type="STRING" id="1231657.A0A1Y1ZFB7"/>
<dbReference type="PANTHER" id="PTHR48125">
    <property type="entry name" value="LP07818P1"/>
    <property type="match status" value="1"/>
</dbReference>
<accession>A0A1Y1ZFB7</accession>